<dbReference type="Gene3D" id="3.30.460.90">
    <property type="match status" value="1"/>
</dbReference>
<name>A7RF14_NEMVE</name>
<dbReference type="PANTHER" id="PTHR16451:SF7">
    <property type="entry name" value="MAB-21-LIKE HHH_H2TH-LIKE DOMAIN-CONTAINING PROTEIN"/>
    <property type="match status" value="1"/>
</dbReference>
<dbReference type="GO" id="GO:0016779">
    <property type="term" value="F:nucleotidyltransferase activity"/>
    <property type="evidence" value="ECO:0007669"/>
    <property type="project" value="UniProtKB-ARBA"/>
</dbReference>
<dbReference type="GO" id="GO:0005741">
    <property type="term" value="C:mitochondrial outer membrane"/>
    <property type="evidence" value="ECO:0000318"/>
    <property type="project" value="GO_Central"/>
</dbReference>
<dbReference type="InParanoid" id="A7RF14"/>
<dbReference type="PhylomeDB" id="A7RF14"/>
<dbReference type="Pfam" id="PF20266">
    <property type="entry name" value="Mab-21_C"/>
    <property type="match status" value="1"/>
</dbReference>
<keyword evidence="4" id="KW-0496">Mitochondrion</keyword>
<evidence type="ECO:0000256" key="2">
    <source>
        <dbReference type="ARBA" id="ARBA00008307"/>
    </source>
</evidence>
<feature type="region of interest" description="Disordered" evidence="5">
    <location>
        <begin position="560"/>
        <end position="579"/>
    </location>
</feature>
<proteinExistence type="inferred from homology"/>
<gene>
    <name evidence="8" type="ORF">NEMVEDRAFT_v1g237769</name>
</gene>
<comment type="similarity">
    <text evidence="2">Belongs to the mab-21 family.</text>
</comment>
<dbReference type="Pfam" id="PF03281">
    <property type="entry name" value="Mab-21"/>
    <property type="match status" value="1"/>
</dbReference>
<organism evidence="8 9">
    <name type="scientific">Nematostella vectensis</name>
    <name type="common">Starlet sea anemone</name>
    <dbReference type="NCBI Taxonomy" id="45351"/>
    <lineage>
        <taxon>Eukaryota</taxon>
        <taxon>Metazoa</taxon>
        <taxon>Cnidaria</taxon>
        <taxon>Anthozoa</taxon>
        <taxon>Hexacorallia</taxon>
        <taxon>Actiniaria</taxon>
        <taxon>Edwardsiidae</taxon>
        <taxon>Nematostella</taxon>
    </lineage>
</organism>
<dbReference type="Proteomes" id="UP000001593">
    <property type="component" value="Unassembled WGS sequence"/>
</dbReference>
<dbReference type="InterPro" id="IPR046903">
    <property type="entry name" value="Mab-21-like_nuc_Trfase"/>
</dbReference>
<feature type="region of interest" description="Disordered" evidence="5">
    <location>
        <begin position="608"/>
        <end position="637"/>
    </location>
</feature>
<sequence length="637" mass="72265">MPLSTHLPHRCFLVTIDVTSIYTNIPTMKMLLPFIPTSPHDEGIQSALSAISRYSFLVTIDVTSIYTNIPTTKVSRQPSLVTIDVTSIYTNIPHDEGIQSALSTISRYSFLVTIDVTSIYTNIPHDEGIQSALSAISRYSFLVTIDVTSIYTNIPTTKVSRQPSLVTIDVTSIYTNIPHDEGIQSALSTISRYSFLVTIDVTSIYTNIPTTKMDPSEERELNKQLLRYLNDKVAVSASDRSEARRILNEYITNGHVWRFIMENCKIPLRGDLLYTGSMYDGLKTQAADEVDVIIPLKIRGGVKVEKRAQNRQIPHGFARLKMLRPGEYGYDRFVDYDDYLKVDRVYQHLESLVDRAINQFEINEGISLRSVKHGPAVQLDVYRYDKKLMSIDLVMAFEVSGEFYVTKKYSETAHSCDRYFDISTLFRQSFSLKEKEIFNRLDGQGNGCKKEVLKIMKTIVSTDNSQLRGNLTSYHLKNAFLRHLDGSRHLSVDWSNNMIGQRFLGFLTFLVVELDRNIPSFFIPEMTLLDVMENTKLEMKYRLQRIINSSQLRRDILKSEPMQEVNPEEPDHTHDSQGLLTPGEIIGGAVIAAVAGTAFVANRYLREQDEKTSSKATTTSPSSSQQQTQPKDECVVM</sequence>
<feature type="domain" description="Mab-21-like HhH/H2TH-like" evidence="7">
    <location>
        <begin position="448"/>
        <end position="539"/>
    </location>
</feature>
<evidence type="ECO:0000259" key="7">
    <source>
        <dbReference type="Pfam" id="PF20266"/>
    </source>
</evidence>
<dbReference type="FunFam" id="3.30.460.90:FF:000009">
    <property type="entry name" value="Cyclic GMP-AMP synthase"/>
    <property type="match status" value="1"/>
</dbReference>
<dbReference type="GO" id="GO:0007005">
    <property type="term" value="P:mitochondrion organization"/>
    <property type="evidence" value="ECO:0007669"/>
    <property type="project" value="InterPro"/>
</dbReference>
<dbReference type="InterPro" id="IPR024810">
    <property type="entry name" value="MAB21L/cGLR"/>
</dbReference>
<evidence type="ECO:0000256" key="5">
    <source>
        <dbReference type="SAM" id="MobiDB-lite"/>
    </source>
</evidence>
<dbReference type="Gene3D" id="1.10.1410.40">
    <property type="match status" value="1"/>
</dbReference>
<dbReference type="SMART" id="SM01265">
    <property type="entry name" value="Mab-21"/>
    <property type="match status" value="1"/>
</dbReference>
<accession>A7RF14</accession>
<comment type="subcellular location">
    <subcellularLocation>
        <location evidence="1">Mitochondrion outer membrane</location>
        <topology evidence="1">Single-pass membrane protein</topology>
    </subcellularLocation>
</comment>
<evidence type="ECO:0000256" key="4">
    <source>
        <dbReference type="ARBA" id="ARBA00023128"/>
    </source>
</evidence>
<dbReference type="AlphaFoldDB" id="A7RF14"/>
<dbReference type="FunCoup" id="A7RF14">
    <property type="interactions" value="267"/>
</dbReference>
<dbReference type="EMBL" id="DS469507">
    <property type="protein sequence ID" value="EDO50010.1"/>
    <property type="molecule type" value="Genomic_DNA"/>
</dbReference>
<evidence type="ECO:0000256" key="3">
    <source>
        <dbReference type="ARBA" id="ARBA00022787"/>
    </source>
</evidence>
<dbReference type="STRING" id="45351.A7RF14"/>
<dbReference type="InterPro" id="IPR045909">
    <property type="entry name" value="MID49/MID51"/>
</dbReference>
<reference evidence="8 9" key="1">
    <citation type="journal article" date="2007" name="Science">
        <title>Sea anemone genome reveals ancestral eumetazoan gene repertoire and genomic organization.</title>
        <authorList>
            <person name="Putnam N.H."/>
            <person name="Srivastava M."/>
            <person name="Hellsten U."/>
            <person name="Dirks B."/>
            <person name="Chapman J."/>
            <person name="Salamov A."/>
            <person name="Terry A."/>
            <person name="Shapiro H."/>
            <person name="Lindquist E."/>
            <person name="Kapitonov V.V."/>
            <person name="Jurka J."/>
            <person name="Genikhovich G."/>
            <person name="Grigoriev I.V."/>
            <person name="Lucas S.M."/>
            <person name="Steele R.E."/>
            <person name="Finnerty J.R."/>
            <person name="Technau U."/>
            <person name="Martindale M.Q."/>
            <person name="Rokhsar D.S."/>
        </authorList>
    </citation>
    <scope>NUCLEOTIDE SEQUENCE [LARGE SCALE GENOMIC DNA]</scope>
    <source>
        <strain evidence="9">CH2 X CH6</strain>
    </source>
</reference>
<dbReference type="GO" id="GO:0090141">
    <property type="term" value="P:positive regulation of mitochondrial fission"/>
    <property type="evidence" value="ECO:0000318"/>
    <property type="project" value="GO_Central"/>
</dbReference>
<keyword evidence="3" id="KW-0472">Membrane</keyword>
<dbReference type="PANTHER" id="PTHR16451">
    <property type="entry name" value="MITOCHONDRIAL DYNAMICS PROTEINS 49/51 FAMILY MEMBER"/>
    <property type="match status" value="1"/>
</dbReference>
<evidence type="ECO:0000313" key="8">
    <source>
        <dbReference type="EMBL" id="EDO50010.1"/>
    </source>
</evidence>
<dbReference type="HOGENOM" id="CLU_429801_0_0_1"/>
<evidence type="ECO:0000313" key="9">
    <source>
        <dbReference type="Proteomes" id="UP000001593"/>
    </source>
</evidence>
<keyword evidence="3" id="KW-1000">Mitochondrion outer membrane</keyword>
<dbReference type="InterPro" id="IPR046906">
    <property type="entry name" value="Mab-21_HhH/H2TH-like"/>
</dbReference>
<evidence type="ECO:0000259" key="6">
    <source>
        <dbReference type="Pfam" id="PF03281"/>
    </source>
</evidence>
<feature type="domain" description="Mab-21-like nucleotidyltransferase" evidence="6">
    <location>
        <begin position="278"/>
        <end position="439"/>
    </location>
</feature>
<feature type="compositionally biased region" description="Low complexity" evidence="5">
    <location>
        <begin position="614"/>
        <end position="629"/>
    </location>
</feature>
<protein>
    <submittedName>
        <fullName evidence="8">Uncharacterized protein</fullName>
    </submittedName>
</protein>
<keyword evidence="9" id="KW-1185">Reference proteome</keyword>
<evidence type="ECO:0000256" key="1">
    <source>
        <dbReference type="ARBA" id="ARBA00004572"/>
    </source>
</evidence>